<dbReference type="SUPFAM" id="SSF54001">
    <property type="entry name" value="Cysteine proteinases"/>
    <property type="match status" value="1"/>
</dbReference>
<sequence length="555" mass="60096">MTHRIPFSSRGPAGRAQRSSTGAAARWRAHGGLAFALVLAVAPLADAQSSLLHEHFEPDPEEDLRLATTILDGEIPAYLQTPSGMATAPDPRNPPPTRQQIYNNTAGDSSIDSTYEPDRDTRRPNVENYDDPFSPATAPFKRLSAYDAVHPNYTLFVDKKELQLVRVGGALTPGDEPFYGDIGVDLVPNEPVRIPTVGPGSRILRMHVTPPADVTILRDGAENWFVRGTTQARVRLVMQLAIPRATFGSDFADVDWSTLDKHPRQRLPASAAFDEVARAIGISRAIRPQVAVRKMVEYFRDFAPSDDPPRERGDIYLDLALSKKGVCRHRAFAFLVTALHLGVPARMVVNEAHAWIEVFDGTLWHRIDLGGAALNMDQNLDANRPPYVPPPDPYTWPEARDSGQDLAERSRAEQQARSPSGPGGSGNGASSTSAPTPTAPLSATPPTSTLQETTGSRTKVVITSIDKDIQRGLPLHLQGQTTGDAGPCARVRIDVILRSDATPQGTVIGSLSTDERGHYEGAVVVPRDFPVGDHDLIVVTPGDARCAPGRSDTPH</sequence>
<proteinExistence type="predicted"/>
<protein>
    <recommendedName>
        <fullName evidence="2">Transglutaminase-like domain-containing protein</fullName>
    </recommendedName>
</protein>
<organism evidence="3 4">
    <name type="scientific">Chondromyces crocatus</name>
    <dbReference type="NCBI Taxonomy" id="52"/>
    <lineage>
        <taxon>Bacteria</taxon>
        <taxon>Pseudomonadati</taxon>
        <taxon>Myxococcota</taxon>
        <taxon>Polyangia</taxon>
        <taxon>Polyangiales</taxon>
        <taxon>Polyangiaceae</taxon>
        <taxon>Chondromyces</taxon>
    </lineage>
</organism>
<feature type="domain" description="Transglutaminase-like" evidence="2">
    <location>
        <begin position="290"/>
        <end position="368"/>
    </location>
</feature>
<feature type="region of interest" description="Disordered" evidence="1">
    <location>
        <begin position="80"/>
        <end position="134"/>
    </location>
</feature>
<dbReference type="AlphaFoldDB" id="A0A0K1ENS5"/>
<dbReference type="Proteomes" id="UP000067626">
    <property type="component" value="Chromosome"/>
</dbReference>
<dbReference type="InterPro" id="IPR002931">
    <property type="entry name" value="Transglutaminase-like"/>
</dbReference>
<dbReference type="InterPro" id="IPR038765">
    <property type="entry name" value="Papain-like_cys_pep_sf"/>
</dbReference>
<dbReference type="EMBL" id="CP012159">
    <property type="protein sequence ID" value="AKT42268.1"/>
    <property type="molecule type" value="Genomic_DNA"/>
</dbReference>
<accession>A0A0K1ENS5</accession>
<keyword evidence="4" id="KW-1185">Reference proteome</keyword>
<dbReference type="Gene3D" id="3.10.620.30">
    <property type="match status" value="1"/>
</dbReference>
<feature type="compositionally biased region" description="Polar residues" evidence="1">
    <location>
        <begin position="98"/>
        <end position="113"/>
    </location>
</feature>
<evidence type="ECO:0000256" key="1">
    <source>
        <dbReference type="SAM" id="MobiDB-lite"/>
    </source>
</evidence>
<evidence type="ECO:0000313" key="4">
    <source>
        <dbReference type="Proteomes" id="UP000067626"/>
    </source>
</evidence>
<feature type="region of interest" description="Disordered" evidence="1">
    <location>
        <begin position="381"/>
        <end position="458"/>
    </location>
</feature>
<feature type="region of interest" description="Disordered" evidence="1">
    <location>
        <begin position="1"/>
        <end position="23"/>
    </location>
</feature>
<dbReference type="RefSeq" id="WP_082362971.1">
    <property type="nucleotide sequence ID" value="NZ_CP012159.1"/>
</dbReference>
<dbReference type="STRING" id="52.CMC5_064910"/>
<evidence type="ECO:0000313" key="3">
    <source>
        <dbReference type="EMBL" id="AKT42268.1"/>
    </source>
</evidence>
<evidence type="ECO:0000259" key="2">
    <source>
        <dbReference type="Pfam" id="PF01841"/>
    </source>
</evidence>
<dbReference type="Pfam" id="PF01841">
    <property type="entry name" value="Transglut_core"/>
    <property type="match status" value="1"/>
</dbReference>
<reference evidence="3 4" key="1">
    <citation type="submission" date="2015-07" db="EMBL/GenBank/DDBJ databases">
        <title>Genome analysis of myxobacterium Chondromyces crocatus Cm c5 reveals a high potential for natural compound synthesis and the genetic basis for the loss of fruiting body formation.</title>
        <authorList>
            <person name="Zaburannyi N."/>
            <person name="Bunk B."/>
            <person name="Maier J."/>
            <person name="Overmann J."/>
            <person name="Mueller R."/>
        </authorList>
    </citation>
    <scope>NUCLEOTIDE SEQUENCE [LARGE SCALE GENOMIC DNA]</scope>
    <source>
        <strain evidence="3 4">Cm c5</strain>
    </source>
</reference>
<feature type="compositionally biased region" description="Basic and acidic residues" evidence="1">
    <location>
        <begin position="398"/>
        <end position="414"/>
    </location>
</feature>
<dbReference type="OrthoDB" id="5516740at2"/>
<feature type="compositionally biased region" description="Basic and acidic residues" evidence="1">
    <location>
        <begin position="116"/>
        <end position="125"/>
    </location>
</feature>
<gene>
    <name evidence="3" type="ORF">CMC5_064910</name>
</gene>
<feature type="compositionally biased region" description="Low complexity" evidence="1">
    <location>
        <begin position="428"/>
        <end position="450"/>
    </location>
</feature>
<name>A0A0K1ENS5_CHOCO</name>
<dbReference type="KEGG" id="ccro:CMC5_064910"/>